<proteinExistence type="predicted"/>
<evidence type="ECO:0000256" key="4">
    <source>
        <dbReference type="ARBA" id="ARBA00022833"/>
    </source>
</evidence>
<dbReference type="EMBL" id="CAJHNJ030000016">
    <property type="protein sequence ID" value="CAG9114758.1"/>
    <property type="molecule type" value="Genomic_DNA"/>
</dbReference>
<dbReference type="PANTHER" id="PTHR13316:SF0">
    <property type="entry name" value="ZINC FINGER CCHC DOMAIN-CONTAINING PROTEIN 8"/>
    <property type="match status" value="1"/>
</dbReference>
<feature type="compositionally biased region" description="Acidic residues" evidence="6">
    <location>
        <begin position="11"/>
        <end position="24"/>
    </location>
</feature>
<keyword evidence="9" id="KW-1185">Reference proteome</keyword>
<feature type="compositionally biased region" description="Basic and acidic residues" evidence="6">
    <location>
        <begin position="633"/>
        <end position="644"/>
    </location>
</feature>
<evidence type="ECO:0000259" key="7">
    <source>
        <dbReference type="SMART" id="SM00581"/>
    </source>
</evidence>
<dbReference type="PANTHER" id="PTHR13316">
    <property type="entry name" value="ZINC FINGER, CCHC DOMAIN CONTAINING 8"/>
    <property type="match status" value="1"/>
</dbReference>
<comment type="caution">
    <text evidence="8">The sequence shown here is derived from an EMBL/GenBank/DDBJ whole genome shotgun (WGS) entry which is preliminary data.</text>
</comment>
<dbReference type="Pfam" id="PF04046">
    <property type="entry name" value="PSP"/>
    <property type="match status" value="1"/>
</dbReference>
<feature type="compositionally biased region" description="Polar residues" evidence="6">
    <location>
        <begin position="70"/>
        <end position="80"/>
    </location>
</feature>
<evidence type="ECO:0000313" key="8">
    <source>
        <dbReference type="EMBL" id="CAG9114758.1"/>
    </source>
</evidence>
<sequence length="737" mass="80880">MSKRKAVVDDIIYELDKEDLESSSDEEKNESKKSRTLNNSAPDGESDCVEVGDSLEVVDVESSDDAISILSPSTKTQNGGKSPPASTDIDVCSIDKEDLMDAENTSADDSIILLSEDVADLNQVQDSPDNIVVGCENRTPLVTVMFKNKRIAVEYKKKIKEFMLKLIKLHEDEQLGSGDETDLELDIWPEDLTGEDLTTASPAPEQVNDKEDNIFFIDTAPCESTDFEIPYYRQAETVLTHEVVKEDSPPPTPRRGPSCFNCDGAHQLRDCTEPRNNAKIMEKRKAMNANRVGRYHVEDEQKYGHLTPGRISGALRHALGLRRDELPMHVYRMRLLGYPPGWLEDARISHSGITMFDSTGKAVLDPEEEDGEVSEPGSKDKFDIKKIHDYPGFNVPASSRYIEEAHCYGLPPMSEQDSKMQMLTVLAPNAMMAYKRKKLALFPSASPNATVLGSAEMELDDDEDVSTPLFPSVPPLPDEAPPPPPPPPACPPPPPEPPASPPPPPPPTSPPPPPAADDSILPEDIPLPDDTILPDDIIVLDEDCDETPSKPSSGRESPSLADLEEKKRLLLAALETGTPAKSPSRTESSLDIDVVTIDNEPEPTEQVEDSTTENIDVVTIDDTEVSKTTDNVDVEHVEEDKVESTEVPSTSADSTKSKTGPDTPQTPKTGCVKTTLYGTPVMNIASSYEKLPSDDKFAKDICDVINFENLPDSTGKYKKISTLLKKVKTELDRIHDS</sequence>
<feature type="compositionally biased region" description="Polar residues" evidence="6">
    <location>
        <begin position="646"/>
        <end position="668"/>
    </location>
</feature>
<feature type="compositionally biased region" description="Polar residues" evidence="6">
    <location>
        <begin position="579"/>
        <end position="589"/>
    </location>
</feature>
<feature type="region of interest" description="Disordered" evidence="6">
    <location>
        <begin position="1"/>
        <end position="89"/>
    </location>
</feature>
<evidence type="ECO:0000256" key="3">
    <source>
        <dbReference type="ARBA" id="ARBA00022771"/>
    </source>
</evidence>
<feature type="compositionally biased region" description="Low complexity" evidence="6">
    <location>
        <begin position="516"/>
        <end position="537"/>
    </location>
</feature>
<keyword evidence="2" id="KW-0479">Metal-binding</keyword>
<keyword evidence="4" id="KW-0862">Zinc</keyword>
<reference evidence="8" key="1">
    <citation type="submission" date="2020-11" db="EMBL/GenBank/DDBJ databases">
        <authorList>
            <person name="Whiteford S."/>
        </authorList>
    </citation>
    <scope>NUCLEOTIDE SEQUENCE</scope>
</reference>
<protein>
    <submittedName>
        <fullName evidence="8">(diamondback moth) hypothetical protein</fullName>
    </submittedName>
</protein>
<comment type="subcellular location">
    <subcellularLocation>
        <location evidence="1">Nucleus</location>
    </subcellularLocation>
</comment>
<dbReference type="InterPro" id="IPR052115">
    <property type="entry name" value="NEXT_complex_subunit_ZCCHC8"/>
</dbReference>
<dbReference type="GO" id="GO:0071013">
    <property type="term" value="C:catalytic step 2 spliceosome"/>
    <property type="evidence" value="ECO:0007669"/>
    <property type="project" value="TreeGrafter"/>
</dbReference>
<feature type="region of interest" description="Disordered" evidence="6">
    <location>
        <begin position="458"/>
        <end position="671"/>
    </location>
</feature>
<dbReference type="InterPro" id="IPR006568">
    <property type="entry name" value="PSP_pro-rich"/>
</dbReference>
<organism evidence="8 9">
    <name type="scientific">Plutella xylostella</name>
    <name type="common">Diamondback moth</name>
    <name type="synonym">Plutella maculipennis</name>
    <dbReference type="NCBI Taxonomy" id="51655"/>
    <lineage>
        <taxon>Eukaryota</taxon>
        <taxon>Metazoa</taxon>
        <taxon>Ecdysozoa</taxon>
        <taxon>Arthropoda</taxon>
        <taxon>Hexapoda</taxon>
        <taxon>Insecta</taxon>
        <taxon>Pterygota</taxon>
        <taxon>Neoptera</taxon>
        <taxon>Endopterygota</taxon>
        <taxon>Lepidoptera</taxon>
        <taxon>Glossata</taxon>
        <taxon>Ditrysia</taxon>
        <taxon>Yponomeutoidea</taxon>
        <taxon>Plutellidae</taxon>
        <taxon>Plutella</taxon>
    </lineage>
</organism>
<evidence type="ECO:0000313" key="9">
    <source>
        <dbReference type="Proteomes" id="UP000653454"/>
    </source>
</evidence>
<dbReference type="AlphaFoldDB" id="A0A8S4EGN0"/>
<feature type="compositionally biased region" description="Pro residues" evidence="6">
    <location>
        <begin position="471"/>
        <end position="515"/>
    </location>
</feature>
<evidence type="ECO:0000256" key="6">
    <source>
        <dbReference type="SAM" id="MobiDB-lite"/>
    </source>
</evidence>
<keyword evidence="3" id="KW-0863">Zinc-finger</keyword>
<dbReference type="Proteomes" id="UP000653454">
    <property type="component" value="Unassembled WGS sequence"/>
</dbReference>
<gene>
    <name evidence="8" type="ORF">PLXY2_LOCUS5436</name>
</gene>
<name>A0A8S4EGN0_PLUXY</name>
<feature type="domain" description="PSP proline-rich" evidence="7">
    <location>
        <begin position="303"/>
        <end position="355"/>
    </location>
</feature>
<feature type="compositionally biased region" description="Acidic residues" evidence="6">
    <location>
        <begin position="599"/>
        <end position="611"/>
    </location>
</feature>
<dbReference type="GO" id="GO:0008270">
    <property type="term" value="F:zinc ion binding"/>
    <property type="evidence" value="ECO:0007669"/>
    <property type="project" value="UniProtKB-KW"/>
</dbReference>
<dbReference type="GO" id="GO:0003723">
    <property type="term" value="F:RNA binding"/>
    <property type="evidence" value="ECO:0007669"/>
    <property type="project" value="TreeGrafter"/>
</dbReference>
<dbReference type="SMART" id="SM00581">
    <property type="entry name" value="PSP"/>
    <property type="match status" value="1"/>
</dbReference>
<evidence type="ECO:0000256" key="2">
    <source>
        <dbReference type="ARBA" id="ARBA00022723"/>
    </source>
</evidence>
<evidence type="ECO:0000256" key="1">
    <source>
        <dbReference type="ARBA" id="ARBA00004123"/>
    </source>
</evidence>
<evidence type="ECO:0000256" key="5">
    <source>
        <dbReference type="ARBA" id="ARBA00023242"/>
    </source>
</evidence>
<accession>A0A8S4EGN0</accession>
<keyword evidence="5" id="KW-0539">Nucleus</keyword>